<dbReference type="PANTHER" id="PTHR45661:SF3">
    <property type="entry name" value="IG-LIKE DOMAIN-CONTAINING PROTEIN"/>
    <property type="match status" value="1"/>
</dbReference>
<reference evidence="1 2" key="1">
    <citation type="journal article" date="2021" name="Sci. Rep.">
        <title>The genome of the diatom Chaetoceros tenuissimus carries an ancient integrated fragment of an extant virus.</title>
        <authorList>
            <person name="Hongo Y."/>
            <person name="Kimura K."/>
            <person name="Takaki Y."/>
            <person name="Yoshida Y."/>
            <person name="Baba S."/>
            <person name="Kobayashi G."/>
            <person name="Nagasaki K."/>
            <person name="Hano T."/>
            <person name="Tomaru Y."/>
        </authorList>
    </citation>
    <scope>NUCLEOTIDE SEQUENCE [LARGE SCALE GENOMIC DNA]</scope>
    <source>
        <strain evidence="1 2">NIES-3715</strain>
    </source>
</reference>
<dbReference type="InterPro" id="IPR026906">
    <property type="entry name" value="LRR_5"/>
</dbReference>
<dbReference type="SUPFAM" id="SSF52058">
    <property type="entry name" value="L domain-like"/>
    <property type="match status" value="1"/>
</dbReference>
<dbReference type="PANTHER" id="PTHR45661">
    <property type="entry name" value="SURFACE ANTIGEN"/>
    <property type="match status" value="1"/>
</dbReference>
<organism evidence="1 2">
    <name type="scientific">Chaetoceros tenuissimus</name>
    <dbReference type="NCBI Taxonomy" id="426638"/>
    <lineage>
        <taxon>Eukaryota</taxon>
        <taxon>Sar</taxon>
        <taxon>Stramenopiles</taxon>
        <taxon>Ochrophyta</taxon>
        <taxon>Bacillariophyta</taxon>
        <taxon>Coscinodiscophyceae</taxon>
        <taxon>Chaetocerotophycidae</taxon>
        <taxon>Chaetocerotales</taxon>
        <taxon>Chaetocerotaceae</taxon>
        <taxon>Chaetoceros</taxon>
    </lineage>
</organism>
<dbReference type="AlphaFoldDB" id="A0AAD3D339"/>
<keyword evidence="2" id="KW-1185">Reference proteome</keyword>
<name>A0AAD3D339_9STRA</name>
<gene>
    <name evidence="1" type="ORF">CTEN210_13443</name>
</gene>
<dbReference type="Pfam" id="PF13306">
    <property type="entry name" value="LRR_5"/>
    <property type="match status" value="1"/>
</dbReference>
<dbReference type="EMBL" id="BLLK01000057">
    <property type="protein sequence ID" value="GFH56967.1"/>
    <property type="molecule type" value="Genomic_DNA"/>
</dbReference>
<evidence type="ECO:0000313" key="2">
    <source>
        <dbReference type="Proteomes" id="UP001054902"/>
    </source>
</evidence>
<dbReference type="InterPro" id="IPR053139">
    <property type="entry name" value="Surface_bspA-like"/>
</dbReference>
<comment type="caution">
    <text evidence="1">The sequence shown here is derived from an EMBL/GenBank/DDBJ whole genome shotgun (WGS) entry which is preliminary data.</text>
</comment>
<evidence type="ECO:0008006" key="3">
    <source>
        <dbReference type="Google" id="ProtNLM"/>
    </source>
</evidence>
<dbReference type="InterPro" id="IPR032675">
    <property type="entry name" value="LRR_dom_sf"/>
</dbReference>
<sequence>MKIKGKWTKKKWAMIAALGPGVRNYRGKKTLFYKGEKLWEGDYVFGGPLVYGQRKRNTWQVIIILPGVEIIPAWTFYDCKNVKTVIMSDTVKRIEDNAFWCCDRLVVVRLSKNLEYIGDMAFSSCKRLRSIFIPPSCREIEYRAFDECHQLIILNVPQQTQLGQDVIANTKLIEASHFEADEDGEYENQEEIKTWIKNINQGEEHALHRACSSFNPRGDRIYAIVKRVGIQAFREPNSIGIAPAQYLEANYFGRVDQTKIINRYILNLMGEIV</sequence>
<evidence type="ECO:0000313" key="1">
    <source>
        <dbReference type="EMBL" id="GFH56967.1"/>
    </source>
</evidence>
<protein>
    <recommendedName>
        <fullName evidence="3">Leucine-rich repeat domain-containing protein</fullName>
    </recommendedName>
</protein>
<dbReference type="Proteomes" id="UP001054902">
    <property type="component" value="Unassembled WGS sequence"/>
</dbReference>
<accession>A0AAD3D339</accession>
<proteinExistence type="predicted"/>
<dbReference type="Gene3D" id="3.80.10.10">
    <property type="entry name" value="Ribonuclease Inhibitor"/>
    <property type="match status" value="1"/>
</dbReference>